<proteinExistence type="predicted"/>
<feature type="non-terminal residue" evidence="2">
    <location>
        <position position="1"/>
    </location>
</feature>
<dbReference type="AlphaFoldDB" id="A0A3P6AGW0"/>
<reference evidence="2" key="1">
    <citation type="submission" date="2018-11" db="EMBL/GenBank/DDBJ databases">
        <authorList>
            <consortium name="Genoscope - CEA"/>
            <person name="William W."/>
        </authorList>
    </citation>
    <scope>NUCLEOTIDE SEQUENCE</scope>
</reference>
<name>A0A3P6AGW0_BRACM</name>
<dbReference type="EMBL" id="LR031572">
    <property type="protein sequence ID" value="VDC83568.1"/>
    <property type="molecule type" value="Genomic_DNA"/>
</dbReference>
<organism evidence="2">
    <name type="scientific">Brassica campestris</name>
    <name type="common">Field mustard</name>
    <dbReference type="NCBI Taxonomy" id="3711"/>
    <lineage>
        <taxon>Eukaryota</taxon>
        <taxon>Viridiplantae</taxon>
        <taxon>Streptophyta</taxon>
        <taxon>Embryophyta</taxon>
        <taxon>Tracheophyta</taxon>
        <taxon>Spermatophyta</taxon>
        <taxon>Magnoliopsida</taxon>
        <taxon>eudicotyledons</taxon>
        <taxon>Gunneridae</taxon>
        <taxon>Pentapetalae</taxon>
        <taxon>rosids</taxon>
        <taxon>malvids</taxon>
        <taxon>Brassicales</taxon>
        <taxon>Brassicaceae</taxon>
        <taxon>Brassiceae</taxon>
        <taxon>Brassica</taxon>
    </lineage>
</organism>
<dbReference type="Gramene" id="A03p58400.2_BraZ1">
    <property type="protein sequence ID" value="A03p58400.2_BraZ1.CDS.1"/>
    <property type="gene ID" value="A03g58400.2_BraZ1"/>
</dbReference>
<dbReference type="Proteomes" id="UP000694005">
    <property type="component" value="Chromosome A03"/>
</dbReference>
<dbReference type="EMBL" id="LS974619">
    <property type="protein sequence ID" value="CAG7884497.1"/>
    <property type="molecule type" value="Genomic_DNA"/>
</dbReference>
<evidence type="ECO:0000313" key="1">
    <source>
        <dbReference type="EMBL" id="CAG7884497.1"/>
    </source>
</evidence>
<sequence>TRHSNVEIRSLDPIKSSSLSSNFILRTSLEAKLELEIHLISLVSLIEVKAGCACFRFISSQIGLCTLNVAYGSGAPHLKFLPVNIPTFSYRCINVVFDYQLFFRTIVMGTKVELFFGFLHFAELDSLLDGSIFSCFVMFSSFI</sequence>
<protein>
    <submittedName>
        <fullName evidence="1">Uncharacterized protein</fullName>
    </submittedName>
</protein>
<gene>
    <name evidence="2" type="ORF">BRAA03T14786Z</name>
    <name evidence="1" type="ORF">BRAPAZ1V2_A03P58400.2</name>
</gene>
<evidence type="ECO:0000313" key="2">
    <source>
        <dbReference type="EMBL" id="VDC83568.1"/>
    </source>
</evidence>
<accession>A0A3P6AGW0</accession>
<feature type="non-terminal residue" evidence="2">
    <location>
        <position position="143"/>
    </location>
</feature>